<dbReference type="InterPro" id="IPR041698">
    <property type="entry name" value="Methyltransf_25"/>
</dbReference>
<organism evidence="2 3">
    <name type="scientific">Amycolatopsis vastitatis</name>
    <dbReference type="NCBI Taxonomy" id="1905142"/>
    <lineage>
        <taxon>Bacteria</taxon>
        <taxon>Bacillati</taxon>
        <taxon>Actinomycetota</taxon>
        <taxon>Actinomycetes</taxon>
        <taxon>Pseudonocardiales</taxon>
        <taxon>Pseudonocardiaceae</taxon>
        <taxon>Amycolatopsis</taxon>
    </lineage>
</organism>
<keyword evidence="2" id="KW-0808">Transferase</keyword>
<dbReference type="GO" id="GO:0008168">
    <property type="term" value="F:methyltransferase activity"/>
    <property type="evidence" value="ECO:0007669"/>
    <property type="project" value="UniProtKB-KW"/>
</dbReference>
<accession>A0A229TBK4</accession>
<evidence type="ECO:0000313" key="2">
    <source>
        <dbReference type="EMBL" id="OXM68380.1"/>
    </source>
</evidence>
<reference evidence="3" key="1">
    <citation type="submission" date="2017-07" db="EMBL/GenBank/DDBJ databases">
        <title>Comparative genome mining reveals phylogenetic distribution patterns of secondary metabolites in Amycolatopsis.</title>
        <authorList>
            <person name="Adamek M."/>
            <person name="Alanjary M."/>
            <person name="Sales-Ortells H."/>
            <person name="Goodfellow M."/>
            <person name="Bull A.T."/>
            <person name="Kalinowski J."/>
            <person name="Ziemert N."/>
        </authorList>
    </citation>
    <scope>NUCLEOTIDE SEQUENCE [LARGE SCALE GENOMIC DNA]</scope>
    <source>
        <strain evidence="3">H5</strain>
    </source>
</reference>
<dbReference type="SUPFAM" id="SSF53335">
    <property type="entry name" value="S-adenosyl-L-methionine-dependent methyltransferases"/>
    <property type="match status" value="1"/>
</dbReference>
<dbReference type="OrthoDB" id="3172472at2"/>
<sequence length="271" mass="29009">MVSGPARTARADVLLAAAGERGVLCDFYGEEAAGIYRDIMHEDPWEAREYAARIRPSPGPVLELAAGTGRLTFPLLELGREMTVLELSPAMLAVLRERLTAAPASARDRCTVVRGDMSAFSVGKRFGTVVVSPGSINLLGGAGRAGLYASVRDHLEPGGKFLVGVPEKNAGKPETLERSQEIPGASGRRYVLHTRLIPAEETREVTVCPADETADPFPVCTSRIRLVDADRVVRELGQAGFDVTERVPLVFAGGRHQDVLLVAVLSGSDRP</sequence>
<evidence type="ECO:0000313" key="3">
    <source>
        <dbReference type="Proteomes" id="UP000215199"/>
    </source>
</evidence>
<dbReference type="CDD" id="cd02440">
    <property type="entry name" value="AdoMet_MTases"/>
    <property type="match status" value="1"/>
</dbReference>
<dbReference type="Gene3D" id="6.20.160.20">
    <property type="match status" value="1"/>
</dbReference>
<dbReference type="Gene3D" id="3.30.1040.60">
    <property type="match status" value="1"/>
</dbReference>
<dbReference type="EMBL" id="NMUL01000010">
    <property type="protein sequence ID" value="OXM68380.1"/>
    <property type="molecule type" value="Genomic_DNA"/>
</dbReference>
<dbReference type="NCBIfam" id="NF041820">
    <property type="entry name" value="daptide_MTase"/>
    <property type="match status" value="1"/>
</dbReference>
<dbReference type="Pfam" id="PF13649">
    <property type="entry name" value="Methyltransf_25"/>
    <property type="match status" value="1"/>
</dbReference>
<keyword evidence="3" id="KW-1185">Reference proteome</keyword>
<gene>
    <name evidence="2" type="ORF">CF165_12725</name>
</gene>
<dbReference type="GO" id="GO:0032259">
    <property type="term" value="P:methylation"/>
    <property type="evidence" value="ECO:0007669"/>
    <property type="project" value="UniProtKB-KW"/>
</dbReference>
<dbReference type="AlphaFoldDB" id="A0A229TBK4"/>
<protein>
    <submittedName>
        <fullName evidence="2">SAM-dependent methyltransferase</fullName>
    </submittedName>
</protein>
<name>A0A229TBK4_9PSEU</name>
<evidence type="ECO:0000259" key="1">
    <source>
        <dbReference type="Pfam" id="PF13649"/>
    </source>
</evidence>
<proteinExistence type="predicted"/>
<dbReference type="InterPro" id="IPR049690">
    <property type="entry name" value="Daptide_MTase"/>
</dbReference>
<comment type="caution">
    <text evidence="2">The sequence shown here is derived from an EMBL/GenBank/DDBJ whole genome shotgun (WGS) entry which is preliminary data.</text>
</comment>
<dbReference type="InterPro" id="IPR029063">
    <property type="entry name" value="SAM-dependent_MTases_sf"/>
</dbReference>
<feature type="domain" description="Methyltransferase" evidence="1">
    <location>
        <begin position="61"/>
        <end position="159"/>
    </location>
</feature>
<keyword evidence="2" id="KW-0489">Methyltransferase</keyword>
<dbReference type="Proteomes" id="UP000215199">
    <property type="component" value="Unassembled WGS sequence"/>
</dbReference>